<evidence type="ECO:0000313" key="1">
    <source>
        <dbReference type="EMBL" id="AJG24497.1"/>
    </source>
</evidence>
<sequence>MPLAYAINSHAAPRPTSATVHTRSGWIRPVRSASSPWCISLRYHWL</sequence>
<proteinExistence type="predicted"/>
<protein>
    <submittedName>
        <fullName evidence="1">Uncharacterized protein</fullName>
    </submittedName>
</protein>
<dbReference type="EMBL" id="CP010537">
    <property type="protein sequence ID" value="AJG24497.1"/>
    <property type="molecule type" value="Genomic_DNA"/>
</dbReference>
<keyword evidence="2" id="KW-1185">Reference proteome</keyword>
<evidence type="ECO:0000313" key="2">
    <source>
        <dbReference type="Proteomes" id="UP000031843"/>
    </source>
</evidence>
<gene>
    <name evidence="1" type="ORF">RR42_s2916</name>
</gene>
<dbReference type="Proteomes" id="UP000031843">
    <property type="component" value="Chromosome secondary"/>
</dbReference>
<accession>A0A0C4YFC1</accession>
<dbReference type="STRING" id="68895.RR42_s2916"/>
<dbReference type="KEGG" id="cbw:RR42_s2916"/>
<dbReference type="AlphaFoldDB" id="A0A0C4YFC1"/>
<organism evidence="1 2">
    <name type="scientific">Cupriavidus basilensis</name>
    <dbReference type="NCBI Taxonomy" id="68895"/>
    <lineage>
        <taxon>Bacteria</taxon>
        <taxon>Pseudomonadati</taxon>
        <taxon>Pseudomonadota</taxon>
        <taxon>Betaproteobacteria</taxon>
        <taxon>Burkholderiales</taxon>
        <taxon>Burkholderiaceae</taxon>
        <taxon>Cupriavidus</taxon>
    </lineage>
</organism>
<reference evidence="1 2" key="1">
    <citation type="journal article" date="2015" name="Genome Announc.">
        <title>Complete Genome Sequence of Cupriavidus basilensis 4G11, Isolated from the Oak Ridge Field Research Center Site.</title>
        <authorList>
            <person name="Ray J."/>
            <person name="Waters R.J."/>
            <person name="Skerker J.M."/>
            <person name="Kuehl J.V."/>
            <person name="Price M.N."/>
            <person name="Huang J."/>
            <person name="Chakraborty R."/>
            <person name="Arkin A.P."/>
            <person name="Deutschbauer A."/>
        </authorList>
    </citation>
    <scope>NUCLEOTIDE SEQUENCE [LARGE SCALE GENOMIC DNA]</scope>
    <source>
        <strain evidence="1">4G11</strain>
    </source>
</reference>
<name>A0A0C4YFC1_9BURK</name>